<reference evidence="4" key="1">
    <citation type="submission" date="2023-10" db="EMBL/GenBank/DDBJ databases">
        <authorList>
            <person name="Noh H."/>
        </authorList>
    </citation>
    <scope>NUCLEOTIDE SEQUENCE</scope>
    <source>
        <strain evidence="4">DUCC4014</strain>
    </source>
</reference>
<gene>
    <name evidence="4" type="ORF">LOC62_02G002429</name>
</gene>
<sequence>MRRHWADRWQPRHSGGPHLGVVLMVALALAFLPLALGAADKCVRKADAPDINRMFTDGGPGTKVWLCPGVTYRITSTITFTAADQQLATLGYKSGSERAVLKIDNPALATAIQGDCRRCARVSIRNVVVDGSRATFGRVRGAVAPGLIVLGGNEGHSVRESWITDPRGFTGIHVREGDKLSCKGAVIERNEIGPVGEEYDPAVDGPDPEMSPLGRPLADGISIACRDSVVRDNKIWDCTDAGIVVYCSPGTQVAANRIMTLRRSAMGGILMVDATPFDGDYTGVVVKDNILDAASRAMRVGIGVGLSILSDDIDTILRGGSVISNVLKGMYMGFGIAAAGLKGWVIRDNHSDARHQGKRSARCFDEPVNPAPTRFLYHAETITDSTVQDGFVDSDFAYIVCIDGLEDGTEAHADLPEEVVEAEEPVPEPQSEGAPDTLSTGSDVLDGILHHSQARLLEGIADMGKYIDAAVRAGQQPRAVPKQVEVDAGLFTDLSPLDAHLAQIEAHQTALLLSTHALTGALRTLTHLSDETGKWEGDVLRRIQDELALVEDAASARPADGEPAPGRRAKAKAARDASHGLFSTLSSWGSVLLLGGVTVALAGYGLVRWKKGASTSRHNKYA</sequence>
<feature type="region of interest" description="Disordered" evidence="1">
    <location>
        <begin position="419"/>
        <end position="439"/>
    </location>
</feature>
<dbReference type="AlphaFoldDB" id="A0AAF0Y2C4"/>
<keyword evidence="2" id="KW-0472">Membrane</keyword>
<dbReference type="RefSeq" id="XP_062624922.1">
    <property type="nucleotide sequence ID" value="XM_062768938.1"/>
</dbReference>
<evidence type="ECO:0000256" key="3">
    <source>
        <dbReference type="SAM" id="SignalP"/>
    </source>
</evidence>
<protein>
    <recommendedName>
        <fullName evidence="6">Right handed beta helix domain-containing protein</fullName>
    </recommendedName>
</protein>
<keyword evidence="3" id="KW-0732">Signal</keyword>
<feature type="chain" id="PRO_5042023050" description="Right handed beta helix domain-containing protein" evidence="3">
    <location>
        <begin position="38"/>
        <end position="622"/>
    </location>
</feature>
<feature type="transmembrane region" description="Helical" evidence="2">
    <location>
        <begin position="585"/>
        <end position="607"/>
    </location>
</feature>
<evidence type="ECO:0008006" key="6">
    <source>
        <dbReference type="Google" id="ProtNLM"/>
    </source>
</evidence>
<dbReference type="Proteomes" id="UP000827549">
    <property type="component" value="Chromosome 2"/>
</dbReference>
<evidence type="ECO:0000256" key="2">
    <source>
        <dbReference type="SAM" id="Phobius"/>
    </source>
</evidence>
<dbReference type="InterPro" id="IPR012334">
    <property type="entry name" value="Pectin_lyas_fold"/>
</dbReference>
<evidence type="ECO:0000256" key="1">
    <source>
        <dbReference type="SAM" id="MobiDB-lite"/>
    </source>
</evidence>
<evidence type="ECO:0000313" key="4">
    <source>
        <dbReference type="EMBL" id="WOO78890.1"/>
    </source>
</evidence>
<dbReference type="EMBL" id="CP086715">
    <property type="protein sequence ID" value="WOO78890.1"/>
    <property type="molecule type" value="Genomic_DNA"/>
</dbReference>
<accession>A0AAF0Y2C4</accession>
<organism evidence="4 5">
    <name type="scientific">Vanrija pseudolonga</name>
    <dbReference type="NCBI Taxonomy" id="143232"/>
    <lineage>
        <taxon>Eukaryota</taxon>
        <taxon>Fungi</taxon>
        <taxon>Dikarya</taxon>
        <taxon>Basidiomycota</taxon>
        <taxon>Agaricomycotina</taxon>
        <taxon>Tremellomycetes</taxon>
        <taxon>Trichosporonales</taxon>
        <taxon>Trichosporonaceae</taxon>
        <taxon>Vanrija</taxon>
    </lineage>
</organism>
<keyword evidence="2" id="KW-0812">Transmembrane</keyword>
<keyword evidence="2" id="KW-1133">Transmembrane helix</keyword>
<dbReference type="Gene3D" id="2.160.20.10">
    <property type="entry name" value="Single-stranded right-handed beta-helix, Pectin lyase-like"/>
    <property type="match status" value="1"/>
</dbReference>
<dbReference type="SUPFAM" id="SSF51126">
    <property type="entry name" value="Pectin lyase-like"/>
    <property type="match status" value="1"/>
</dbReference>
<name>A0AAF0Y2C4_9TREE</name>
<dbReference type="InterPro" id="IPR011050">
    <property type="entry name" value="Pectin_lyase_fold/virulence"/>
</dbReference>
<keyword evidence="5" id="KW-1185">Reference proteome</keyword>
<proteinExistence type="predicted"/>
<dbReference type="GeneID" id="87805677"/>
<evidence type="ECO:0000313" key="5">
    <source>
        <dbReference type="Proteomes" id="UP000827549"/>
    </source>
</evidence>
<feature type="signal peptide" evidence="3">
    <location>
        <begin position="1"/>
        <end position="37"/>
    </location>
</feature>